<dbReference type="InterPro" id="IPR027417">
    <property type="entry name" value="P-loop_NTPase"/>
</dbReference>
<evidence type="ECO:0000256" key="3">
    <source>
        <dbReference type="ARBA" id="ARBA00023186"/>
    </source>
</evidence>
<evidence type="ECO:0000313" key="7">
    <source>
        <dbReference type="EMBL" id="CEI82806.1"/>
    </source>
</evidence>
<dbReference type="InterPro" id="IPR003495">
    <property type="entry name" value="CobW/HypB/UreG_nucleotide-bd"/>
</dbReference>
<dbReference type="InterPro" id="IPR011629">
    <property type="entry name" value="CobW-like_C"/>
</dbReference>
<dbReference type="PANTHER" id="PTHR43603">
    <property type="entry name" value="COBW DOMAIN-CONTAINING PROTEIN DDB_G0274527"/>
    <property type="match status" value="1"/>
</dbReference>
<evidence type="ECO:0000256" key="2">
    <source>
        <dbReference type="ARBA" id="ARBA00022801"/>
    </source>
</evidence>
<feature type="domain" description="CobW C-terminal" evidence="6">
    <location>
        <begin position="255"/>
        <end position="370"/>
    </location>
</feature>
<evidence type="ECO:0000259" key="6">
    <source>
        <dbReference type="SMART" id="SM00833"/>
    </source>
</evidence>
<dbReference type="Gene3D" id="3.30.1220.10">
    <property type="entry name" value="CobW-like, C-terminal domain"/>
    <property type="match status" value="1"/>
</dbReference>
<keyword evidence="2" id="KW-0378">Hydrolase</keyword>
<reference evidence="7 8" key="1">
    <citation type="submission" date="2014-11" db="EMBL/GenBank/DDBJ databases">
        <authorList>
            <person name="Urmite Genomes Urmite Genomes"/>
        </authorList>
    </citation>
    <scope>NUCLEOTIDE SEQUENCE [LARGE SCALE GENOMIC DNA]</scope>
    <source>
        <strain evidence="7 8">Oc5</strain>
    </source>
</reference>
<sequence length="393" mass="44172">MSKKIPVTVLSGFLGAGKTTLLNHLLQNQQGLKIAVIVNDMSEINVDAKLVKEGGFIRTEENMVEMTNGCICCTLREDLIVELEKLAKLDIDYVLIESSGVSEPIPVAQSFVYADDELGIDLNAFFQLDTMVTVIDGHQFWKDYQSEDLLMDRGMEVAEDDERGIVDLLVDQIEFANVIILNKTDQMMEEEITSLKSLLYKLNPDAKFITAAFGKVDPLQVLQTGQFDFEEAKHGAGWIKELNEEHIPETEEYGISSFVYRSRKPFHPERFQGWLENWPKEILRAKGFFWLVTRNNVAGFLSQAGSMMTLEGAGRWLASYSEAEQEALKVQDPSLFEDWDEQAGDRMTELVLIGSEMDKEGIAASLDACLVTEEEAEQDISAFVDDLPAFPVV</sequence>
<dbReference type="AlphaFoldDB" id="A0A0A1MVF3"/>
<comment type="catalytic activity">
    <reaction evidence="5">
        <text>GTP + H2O = GDP + phosphate + H(+)</text>
        <dbReference type="Rhea" id="RHEA:19669"/>
        <dbReference type="ChEBI" id="CHEBI:15377"/>
        <dbReference type="ChEBI" id="CHEBI:15378"/>
        <dbReference type="ChEBI" id="CHEBI:37565"/>
        <dbReference type="ChEBI" id="CHEBI:43474"/>
        <dbReference type="ChEBI" id="CHEBI:58189"/>
    </reaction>
    <physiologicalReaction direction="left-to-right" evidence="5">
        <dbReference type="Rhea" id="RHEA:19670"/>
    </physiologicalReaction>
</comment>
<dbReference type="PANTHER" id="PTHR43603:SF3">
    <property type="entry name" value="ZINC CHAPERONE YCIC"/>
    <property type="match status" value="1"/>
</dbReference>
<dbReference type="Pfam" id="PF02492">
    <property type="entry name" value="cobW"/>
    <property type="match status" value="1"/>
</dbReference>
<evidence type="ECO:0000256" key="5">
    <source>
        <dbReference type="ARBA" id="ARBA00049117"/>
    </source>
</evidence>
<dbReference type="InterPro" id="IPR051927">
    <property type="entry name" value="Zn_Chap_cDPG_Synth"/>
</dbReference>
<dbReference type="Proteomes" id="UP000040453">
    <property type="component" value="Unassembled WGS sequence"/>
</dbReference>
<dbReference type="Gene3D" id="3.40.50.300">
    <property type="entry name" value="P-loop containing nucleotide triphosphate hydrolases"/>
    <property type="match status" value="1"/>
</dbReference>
<dbReference type="Pfam" id="PF07683">
    <property type="entry name" value="CobW_C"/>
    <property type="match status" value="1"/>
</dbReference>
<dbReference type="RefSeq" id="WP_042532818.1">
    <property type="nucleotide sequence ID" value="NZ_CDGG01000001.1"/>
</dbReference>
<evidence type="ECO:0000256" key="1">
    <source>
        <dbReference type="ARBA" id="ARBA00022741"/>
    </source>
</evidence>
<dbReference type="CDD" id="cd03112">
    <property type="entry name" value="CobW-like"/>
    <property type="match status" value="1"/>
</dbReference>
<accession>A0A0A1MVF3</accession>
<dbReference type="SMART" id="SM00833">
    <property type="entry name" value="CobW_C"/>
    <property type="match status" value="1"/>
</dbReference>
<proteinExistence type="inferred from homology"/>
<gene>
    <name evidence="7" type="primary">yciC_2</name>
    <name evidence="7" type="ORF">BN997_02692</name>
</gene>
<dbReference type="SUPFAM" id="SSF52540">
    <property type="entry name" value="P-loop containing nucleoside triphosphate hydrolases"/>
    <property type="match status" value="1"/>
</dbReference>
<dbReference type="GO" id="GO:0000166">
    <property type="term" value="F:nucleotide binding"/>
    <property type="evidence" value="ECO:0007669"/>
    <property type="project" value="UniProtKB-KW"/>
</dbReference>
<organism evidence="7 8">
    <name type="scientific">Oceanobacillus oncorhynchi</name>
    <dbReference type="NCBI Taxonomy" id="545501"/>
    <lineage>
        <taxon>Bacteria</taxon>
        <taxon>Bacillati</taxon>
        <taxon>Bacillota</taxon>
        <taxon>Bacilli</taxon>
        <taxon>Bacillales</taxon>
        <taxon>Bacillaceae</taxon>
        <taxon>Oceanobacillus</taxon>
    </lineage>
</organism>
<name>A0A0A1MVF3_9BACI</name>
<keyword evidence="3" id="KW-0143">Chaperone</keyword>
<evidence type="ECO:0000256" key="4">
    <source>
        <dbReference type="ARBA" id="ARBA00034320"/>
    </source>
</evidence>
<dbReference type="EMBL" id="CDGG01000001">
    <property type="protein sequence ID" value="CEI82806.1"/>
    <property type="molecule type" value="Genomic_DNA"/>
</dbReference>
<protein>
    <submittedName>
        <fullName evidence="7">Putative metal chaperone YciC</fullName>
    </submittedName>
</protein>
<dbReference type="OrthoDB" id="9808822at2"/>
<dbReference type="InterPro" id="IPR036627">
    <property type="entry name" value="CobW-likC_sf"/>
</dbReference>
<keyword evidence="1" id="KW-0547">Nucleotide-binding</keyword>
<evidence type="ECO:0000313" key="8">
    <source>
        <dbReference type="Proteomes" id="UP000040453"/>
    </source>
</evidence>
<keyword evidence="8" id="KW-1185">Reference proteome</keyword>
<comment type="similarity">
    <text evidence="4">Belongs to the SIMIBI class G3E GTPase family. ZNG1 subfamily.</text>
</comment>
<dbReference type="STRING" id="545501.BN997_02692"/>
<dbReference type="GO" id="GO:0016787">
    <property type="term" value="F:hydrolase activity"/>
    <property type="evidence" value="ECO:0007669"/>
    <property type="project" value="UniProtKB-KW"/>
</dbReference>